<dbReference type="Gene3D" id="2.60.40.10">
    <property type="entry name" value="Immunoglobulins"/>
    <property type="match status" value="1"/>
</dbReference>
<evidence type="ECO:0000313" key="10">
    <source>
        <dbReference type="Proteomes" id="UP001159427"/>
    </source>
</evidence>
<comment type="caution">
    <text evidence="9">The sequence shown here is derived from an EMBL/GenBank/DDBJ whole genome shotgun (WGS) entry which is preliminary data.</text>
</comment>
<dbReference type="Gene3D" id="2.10.25.10">
    <property type="entry name" value="Laminin"/>
    <property type="match status" value="2"/>
</dbReference>
<keyword evidence="7" id="KW-1133">Transmembrane helix</keyword>
<comment type="subcellular location">
    <subcellularLocation>
        <location evidence="1">Secreted</location>
    </subcellularLocation>
</comment>
<keyword evidence="4" id="KW-0732">Signal</keyword>
<dbReference type="SMART" id="SM00408">
    <property type="entry name" value="IGc2"/>
    <property type="match status" value="2"/>
</dbReference>
<dbReference type="InterPro" id="IPR007110">
    <property type="entry name" value="Ig-like_dom"/>
</dbReference>
<dbReference type="InterPro" id="IPR009030">
    <property type="entry name" value="Growth_fac_rcpt_cys_sf"/>
</dbReference>
<keyword evidence="5" id="KW-1015">Disulfide bond</keyword>
<name>A0ABN8LTS1_9CNID</name>
<accession>A0ABN8LTS1</accession>
<dbReference type="InterPro" id="IPR052080">
    <property type="entry name" value="vWF_C/EGF_Fibrillin"/>
</dbReference>
<dbReference type="PROSITE" id="PS50835">
    <property type="entry name" value="IG_LIKE"/>
    <property type="match status" value="1"/>
</dbReference>
<evidence type="ECO:0000256" key="2">
    <source>
        <dbReference type="ARBA" id="ARBA00022525"/>
    </source>
</evidence>
<dbReference type="SUPFAM" id="SSF57184">
    <property type="entry name" value="Growth factor receptor domain"/>
    <property type="match status" value="1"/>
</dbReference>
<dbReference type="InterPro" id="IPR000742">
    <property type="entry name" value="EGF"/>
</dbReference>
<dbReference type="EMBL" id="CALNXI010000108">
    <property type="protein sequence ID" value="CAH3019166.1"/>
    <property type="molecule type" value="Genomic_DNA"/>
</dbReference>
<dbReference type="SUPFAM" id="SSF48726">
    <property type="entry name" value="Immunoglobulin"/>
    <property type="match status" value="1"/>
</dbReference>
<feature type="domain" description="Ig-like" evidence="8">
    <location>
        <begin position="106"/>
        <end position="200"/>
    </location>
</feature>
<reference evidence="9 10" key="1">
    <citation type="submission" date="2022-05" db="EMBL/GenBank/DDBJ databases">
        <authorList>
            <consortium name="Genoscope - CEA"/>
            <person name="William W."/>
        </authorList>
    </citation>
    <scope>NUCLEOTIDE SEQUENCE [LARGE SCALE GENOMIC DNA]</scope>
</reference>
<proteinExistence type="predicted"/>
<dbReference type="CDD" id="cd00054">
    <property type="entry name" value="EGF_CA"/>
    <property type="match status" value="1"/>
</dbReference>
<keyword evidence="10" id="KW-1185">Reference proteome</keyword>
<sequence>GVGALKFLQGPPQLQASHVGWSVDYNCTTDDPNATVSLLRSKDFGVSYNVVPVSPNKLLLRKQVFTLVNVILLDGGYYKCNATDQSGQTIEWKSGSMLFVQAAQLPRHFVLIPNKSIYVLQGQSGQVTCEAEGPSVSTLKWEKEQNNKSYAAVPDSQVNITKDANYVRAVLKIANAHFSDTGTYKCTVSVPPNKSDYKLTKITVKGSLMGSTSATSLLSLSSIANPTPSTARLQVSPVTIPTASQSSSASVAATAQVQTTSTSSSSLAAIPASTSAASTAQVQTTSTSSSSLAANPAPTFSFSTAQVQTTSTSSSSPVATPAPTSTASNAQAQTVSVLSSSLNALISPSSSSVVPATSASVAVDPCKQSNGGCAHNCMKNGTTYNCSCDPGFQLESDLHKCADLDECNSTTARHKCEHICVNTVGSYACACKPGHKLQMDGLSCKESTDPKPTSKAKEIQKWNWIILGIVIGLIALNILILVAGVL</sequence>
<dbReference type="InterPro" id="IPR036179">
    <property type="entry name" value="Ig-like_dom_sf"/>
</dbReference>
<keyword evidence="3" id="KW-0245">EGF-like domain</keyword>
<keyword evidence="7" id="KW-0472">Membrane</keyword>
<dbReference type="PANTHER" id="PTHR47333">
    <property type="entry name" value="VON WILLEBRAND FACTOR C AND EGF DOMAIN-CONTAINING PROTEIN"/>
    <property type="match status" value="1"/>
</dbReference>
<keyword evidence="6" id="KW-0325">Glycoprotein</keyword>
<dbReference type="PANTHER" id="PTHR47333:SF4">
    <property type="entry name" value="EGF-LIKE DOMAIN-CONTAINING PROTEIN"/>
    <property type="match status" value="1"/>
</dbReference>
<dbReference type="InterPro" id="IPR001881">
    <property type="entry name" value="EGF-like_Ca-bd_dom"/>
</dbReference>
<keyword evidence="7" id="KW-0812">Transmembrane</keyword>
<protein>
    <recommendedName>
        <fullName evidence="8">Ig-like domain-containing protein</fullName>
    </recommendedName>
</protein>
<gene>
    <name evidence="9" type="ORF">PEVE_00001434</name>
</gene>
<evidence type="ECO:0000256" key="7">
    <source>
        <dbReference type="SAM" id="Phobius"/>
    </source>
</evidence>
<dbReference type="Pfam" id="PF13927">
    <property type="entry name" value="Ig_3"/>
    <property type="match status" value="1"/>
</dbReference>
<evidence type="ECO:0000256" key="5">
    <source>
        <dbReference type="ARBA" id="ARBA00023157"/>
    </source>
</evidence>
<keyword evidence="2" id="KW-0964">Secreted</keyword>
<dbReference type="SMART" id="SM00179">
    <property type="entry name" value="EGF_CA"/>
    <property type="match status" value="2"/>
</dbReference>
<dbReference type="InterPro" id="IPR013783">
    <property type="entry name" value="Ig-like_fold"/>
</dbReference>
<dbReference type="SMART" id="SM00181">
    <property type="entry name" value="EGF"/>
    <property type="match status" value="2"/>
</dbReference>
<dbReference type="InterPro" id="IPR018097">
    <property type="entry name" value="EGF_Ca-bd_CS"/>
</dbReference>
<dbReference type="InterPro" id="IPR003599">
    <property type="entry name" value="Ig_sub"/>
</dbReference>
<organism evidence="9 10">
    <name type="scientific">Porites evermanni</name>
    <dbReference type="NCBI Taxonomy" id="104178"/>
    <lineage>
        <taxon>Eukaryota</taxon>
        <taxon>Metazoa</taxon>
        <taxon>Cnidaria</taxon>
        <taxon>Anthozoa</taxon>
        <taxon>Hexacorallia</taxon>
        <taxon>Scleractinia</taxon>
        <taxon>Fungiina</taxon>
        <taxon>Poritidae</taxon>
        <taxon>Porites</taxon>
    </lineage>
</organism>
<evidence type="ECO:0000313" key="9">
    <source>
        <dbReference type="EMBL" id="CAH3019166.1"/>
    </source>
</evidence>
<dbReference type="PROSITE" id="PS01187">
    <property type="entry name" value="EGF_CA"/>
    <property type="match status" value="1"/>
</dbReference>
<dbReference type="SMART" id="SM00409">
    <property type="entry name" value="IG"/>
    <property type="match status" value="2"/>
</dbReference>
<evidence type="ECO:0000256" key="4">
    <source>
        <dbReference type="ARBA" id="ARBA00022729"/>
    </source>
</evidence>
<evidence type="ECO:0000256" key="3">
    <source>
        <dbReference type="ARBA" id="ARBA00022536"/>
    </source>
</evidence>
<feature type="non-terminal residue" evidence="9">
    <location>
        <position position="1"/>
    </location>
</feature>
<dbReference type="InterPro" id="IPR049883">
    <property type="entry name" value="NOTCH1_EGF-like"/>
</dbReference>
<dbReference type="InterPro" id="IPR003598">
    <property type="entry name" value="Ig_sub2"/>
</dbReference>
<evidence type="ECO:0000259" key="8">
    <source>
        <dbReference type="PROSITE" id="PS50835"/>
    </source>
</evidence>
<dbReference type="Pfam" id="PF07645">
    <property type="entry name" value="EGF_CA"/>
    <property type="match status" value="1"/>
</dbReference>
<evidence type="ECO:0000256" key="1">
    <source>
        <dbReference type="ARBA" id="ARBA00004613"/>
    </source>
</evidence>
<evidence type="ECO:0000256" key="6">
    <source>
        <dbReference type="ARBA" id="ARBA00023180"/>
    </source>
</evidence>
<dbReference type="Proteomes" id="UP001159427">
    <property type="component" value="Unassembled WGS sequence"/>
</dbReference>
<feature type="transmembrane region" description="Helical" evidence="7">
    <location>
        <begin position="462"/>
        <end position="485"/>
    </location>
</feature>